<sequence>MLADPLEWLYAMTLAKSSLPQLSFHRDAEAARVASSLGGMHASALRRFDWSRPVIYMPPFRRLAEGSVVVAVEGYTARRLVELGVRPHVVVSDLDFEPEHVSLGEIAVIHAHGDNIGRLPLYKPSPRIYTVQTWPPPGTYNVGGFTDGDRAAYLAASQGAERIVVSGFYPELPIKRDDEIKRRKLSIARTLLARLSRSITIDFI</sequence>
<organism evidence="1 2">
    <name type="scientific">Thermoproteus sp. AZ2</name>
    <dbReference type="NCBI Taxonomy" id="1609232"/>
    <lineage>
        <taxon>Archaea</taxon>
        <taxon>Thermoproteota</taxon>
        <taxon>Thermoprotei</taxon>
        <taxon>Thermoproteales</taxon>
        <taxon>Thermoproteaceae</taxon>
        <taxon>Thermoproteus</taxon>
    </lineage>
</organism>
<proteinExistence type="predicted"/>
<accession>A0ACC6V054</accession>
<evidence type="ECO:0000313" key="1">
    <source>
        <dbReference type="EMBL" id="MFB6490370.1"/>
    </source>
</evidence>
<gene>
    <name evidence="1" type="ORF">TU35_003830</name>
</gene>
<dbReference type="EMBL" id="JZWT02000008">
    <property type="protein sequence ID" value="MFB6490370.1"/>
    <property type="molecule type" value="Genomic_DNA"/>
</dbReference>
<name>A0ACC6V054_9CREN</name>
<comment type="caution">
    <text evidence="1">The sequence shown here is derived from an EMBL/GenBank/DDBJ whole genome shotgun (WGS) entry which is preliminary data.</text>
</comment>
<reference evidence="1" key="1">
    <citation type="submission" date="2024-07" db="EMBL/GenBank/DDBJ databases">
        <title>Metagenome and Metagenome-Assembled Genomes of Archaea from a hot spring from the geothermal field of Los Azufres, Mexico.</title>
        <authorList>
            <person name="Marin-Paredes R."/>
            <person name="Martinez-Romero E."/>
            <person name="Servin-Garciduenas L.E."/>
        </authorList>
    </citation>
    <scope>NUCLEOTIDE SEQUENCE</scope>
</reference>
<evidence type="ECO:0000313" key="2">
    <source>
        <dbReference type="Proteomes" id="UP000033636"/>
    </source>
</evidence>
<protein>
    <submittedName>
        <fullName evidence="1">Uncharacterized protein</fullName>
    </submittedName>
</protein>
<dbReference type="Proteomes" id="UP000033636">
    <property type="component" value="Unassembled WGS sequence"/>
</dbReference>